<dbReference type="PANTHER" id="PTHR37981:SF1">
    <property type="entry name" value="SGNH HYDROLASE-TYPE ESTERASE DOMAIN-CONTAINING PROTEIN"/>
    <property type="match status" value="1"/>
</dbReference>
<dbReference type="Proteomes" id="UP000442535">
    <property type="component" value="Unassembled WGS sequence"/>
</dbReference>
<keyword evidence="3" id="KW-0812">Transmembrane</keyword>
<evidence type="ECO:0000256" key="2">
    <source>
        <dbReference type="PIRSR" id="PIRSR637460-2"/>
    </source>
</evidence>
<name>A0A7K0K1M8_9ACTO</name>
<dbReference type="SUPFAM" id="SSF52266">
    <property type="entry name" value="SGNH hydrolase"/>
    <property type="match status" value="1"/>
</dbReference>
<keyword evidence="3" id="KW-0472">Membrane</keyword>
<dbReference type="InterPro" id="IPR036514">
    <property type="entry name" value="SGNH_hydro_sf"/>
</dbReference>
<feature type="disulfide bond" evidence="2">
    <location>
        <begin position="123"/>
        <end position="150"/>
    </location>
</feature>
<comment type="caution">
    <text evidence="4">The sequence shown here is derived from an EMBL/GenBank/DDBJ whole genome shotgun (WGS) entry which is preliminary data.</text>
</comment>
<feature type="transmembrane region" description="Helical" evidence="3">
    <location>
        <begin position="21"/>
        <end position="43"/>
    </location>
</feature>
<feature type="active site" description="Nucleophile" evidence="1">
    <location>
        <position position="102"/>
    </location>
</feature>
<evidence type="ECO:0000313" key="5">
    <source>
        <dbReference type="Proteomes" id="UP000442535"/>
    </source>
</evidence>
<keyword evidence="3" id="KW-1133">Transmembrane helix</keyword>
<evidence type="ECO:0000313" key="4">
    <source>
        <dbReference type="EMBL" id="MST48960.1"/>
    </source>
</evidence>
<protein>
    <recommendedName>
        <fullName evidence="6">SGNH hydrolase-type esterase domain-containing protein</fullName>
    </recommendedName>
</protein>
<keyword evidence="5" id="KW-1185">Reference proteome</keyword>
<sequence>MRLTQNRGSWGRSLVRERGANVMAYVGIFIVAVAIIIGISLVVQGSKMGQVIFLAMCRVSGGQNCEVAAGRESQNAYPNEWERLKAEFAKKPKAKYLVNGDSYISGEGGFDYLGNAKDPSYWCHRSAHASTLSIKKSLNISGENYINRTCSGAVSGHLAGNGQYGEGPQQDVENPEDVLLYEISITGNDLGFKDVLTECARPNGPIKGCTNNQIAQKLEKIIKGEIPFKKIGDKEYTYEEYLVKLYSDAQEKFPNSTIVVHGYPRFWAEDQNGNTKANHFLEGDLTASMLDSEIDLLSNGSDLSISRQEKKWMNNQNKLANRAIANAVKKVASEGNGNPVIFVDLYEGMKGHEIDTEKPWIHGIGINPAESNEELGFVDQLKDTFNASVHPNAIGYTEIGNLTQQSIENYD</sequence>
<dbReference type="GO" id="GO:0006629">
    <property type="term" value="P:lipid metabolic process"/>
    <property type="evidence" value="ECO:0007669"/>
    <property type="project" value="TreeGrafter"/>
</dbReference>
<dbReference type="AlphaFoldDB" id="A0A7K0K1M8"/>
<proteinExistence type="predicted"/>
<evidence type="ECO:0000256" key="3">
    <source>
        <dbReference type="SAM" id="Phobius"/>
    </source>
</evidence>
<feature type="active site" evidence="1">
    <location>
        <position position="390"/>
    </location>
</feature>
<gene>
    <name evidence="4" type="ORF">FYJ63_01610</name>
</gene>
<reference evidence="4 5" key="1">
    <citation type="submission" date="2019-08" db="EMBL/GenBank/DDBJ databases">
        <title>In-depth cultivation of the pig gut microbiome towards novel bacterial diversity and tailored functional studies.</title>
        <authorList>
            <person name="Wylensek D."/>
            <person name="Hitch T.C.A."/>
            <person name="Clavel T."/>
        </authorList>
    </citation>
    <scope>NUCLEOTIDE SEQUENCE [LARGE SCALE GENOMIC DNA]</scope>
    <source>
        <strain evidence="4 5">RF-GAM-744-WT-7</strain>
    </source>
</reference>
<accession>A0A7K0K1M8</accession>
<evidence type="ECO:0000256" key="1">
    <source>
        <dbReference type="PIRSR" id="PIRSR637460-1"/>
    </source>
</evidence>
<dbReference type="RefSeq" id="WP_154543168.1">
    <property type="nucleotide sequence ID" value="NZ_VUMY01000002.1"/>
</dbReference>
<keyword evidence="2" id="KW-1015">Disulfide bond</keyword>
<dbReference type="EMBL" id="VUMY01000002">
    <property type="protein sequence ID" value="MST48960.1"/>
    <property type="molecule type" value="Genomic_DNA"/>
</dbReference>
<dbReference type="Gene3D" id="3.40.50.1110">
    <property type="entry name" value="SGNH hydrolase"/>
    <property type="match status" value="1"/>
</dbReference>
<evidence type="ECO:0008006" key="6">
    <source>
        <dbReference type="Google" id="ProtNLM"/>
    </source>
</evidence>
<dbReference type="InterPro" id="IPR037460">
    <property type="entry name" value="SEST-like"/>
</dbReference>
<dbReference type="GO" id="GO:0016788">
    <property type="term" value="F:hydrolase activity, acting on ester bonds"/>
    <property type="evidence" value="ECO:0007669"/>
    <property type="project" value="InterPro"/>
</dbReference>
<dbReference type="PANTHER" id="PTHR37981">
    <property type="entry name" value="LIPASE 2"/>
    <property type="match status" value="1"/>
</dbReference>
<organism evidence="4 5">
    <name type="scientific">Mobiluncus porci</name>
    <dbReference type="NCBI Taxonomy" id="2652278"/>
    <lineage>
        <taxon>Bacteria</taxon>
        <taxon>Bacillati</taxon>
        <taxon>Actinomycetota</taxon>
        <taxon>Actinomycetes</taxon>
        <taxon>Actinomycetales</taxon>
        <taxon>Actinomycetaceae</taxon>
        <taxon>Mobiluncus</taxon>
    </lineage>
</organism>